<dbReference type="GO" id="GO:0000156">
    <property type="term" value="F:phosphorelay response regulator activity"/>
    <property type="evidence" value="ECO:0007669"/>
    <property type="project" value="TreeGrafter"/>
</dbReference>
<dbReference type="GO" id="GO:0032993">
    <property type="term" value="C:protein-DNA complex"/>
    <property type="evidence" value="ECO:0007669"/>
    <property type="project" value="TreeGrafter"/>
</dbReference>
<dbReference type="EMBL" id="DYVE01000179">
    <property type="protein sequence ID" value="HJG28360.1"/>
    <property type="molecule type" value="Genomic_DNA"/>
</dbReference>
<dbReference type="SUPFAM" id="SSF52172">
    <property type="entry name" value="CheY-like"/>
    <property type="match status" value="1"/>
</dbReference>
<dbReference type="Gene3D" id="3.40.50.2300">
    <property type="match status" value="1"/>
</dbReference>
<dbReference type="CDD" id="cd17574">
    <property type="entry name" value="REC_OmpR"/>
    <property type="match status" value="1"/>
</dbReference>
<dbReference type="InterPro" id="IPR001867">
    <property type="entry name" value="OmpR/PhoB-type_DNA-bd"/>
</dbReference>
<dbReference type="GO" id="GO:0006355">
    <property type="term" value="P:regulation of DNA-templated transcription"/>
    <property type="evidence" value="ECO:0007669"/>
    <property type="project" value="InterPro"/>
</dbReference>
<dbReference type="PROSITE" id="PS51755">
    <property type="entry name" value="OMPR_PHOB"/>
    <property type="match status" value="1"/>
</dbReference>
<dbReference type="SMART" id="SM00862">
    <property type="entry name" value="Trans_reg_C"/>
    <property type="match status" value="1"/>
</dbReference>
<dbReference type="Gene3D" id="6.10.250.690">
    <property type="match status" value="1"/>
</dbReference>
<dbReference type="CDD" id="cd00383">
    <property type="entry name" value="trans_reg_C"/>
    <property type="match status" value="1"/>
</dbReference>
<dbReference type="PANTHER" id="PTHR48111">
    <property type="entry name" value="REGULATOR OF RPOS"/>
    <property type="match status" value="1"/>
</dbReference>
<evidence type="ECO:0000259" key="11">
    <source>
        <dbReference type="PROSITE" id="PS51755"/>
    </source>
</evidence>
<dbReference type="SMART" id="SM00448">
    <property type="entry name" value="REC"/>
    <property type="match status" value="1"/>
</dbReference>
<evidence type="ECO:0000256" key="8">
    <source>
        <dbReference type="PROSITE-ProRule" id="PRU00169"/>
    </source>
</evidence>
<feature type="DNA-binding region" description="OmpR/PhoB-type" evidence="9">
    <location>
        <begin position="122"/>
        <end position="217"/>
    </location>
</feature>
<sequence>MNPVLIVEDEKAIADLIEMTLEPFGYVCSKVGSGEEAADLIEKRAFDLILLDVMLPGVDGFALMDYITPTGTPVIFLTARASVEDRVRGLRAGAYDYIVKPFAAEELLARVDGLMRHTGRRRQTIRVWGIEIQPESRTVTRDGAEIRLKPKEYDLLMVLVYNRGIALYRDVLLERVWGLDCDVMPRTLDIHISRLRKKLGWGSQLRAVPKIGYLLEEEP</sequence>
<proteinExistence type="predicted"/>
<gene>
    <name evidence="12" type="ORF">K8V20_06910</name>
</gene>
<feature type="domain" description="Response regulatory" evidence="10">
    <location>
        <begin position="3"/>
        <end position="115"/>
    </location>
</feature>
<keyword evidence="2 8" id="KW-0597">Phosphoprotein</keyword>
<reference evidence="12" key="2">
    <citation type="submission" date="2021-09" db="EMBL/GenBank/DDBJ databases">
        <authorList>
            <person name="Gilroy R."/>
        </authorList>
    </citation>
    <scope>NUCLEOTIDE SEQUENCE</scope>
    <source>
        <strain evidence="12">ChiBcec21-2208</strain>
    </source>
</reference>
<dbReference type="Pfam" id="PF00072">
    <property type="entry name" value="Response_reg"/>
    <property type="match status" value="1"/>
</dbReference>
<dbReference type="AlphaFoldDB" id="A0A921LP15"/>
<dbReference type="Gene3D" id="1.10.10.10">
    <property type="entry name" value="Winged helix-like DNA-binding domain superfamily/Winged helix DNA-binding domain"/>
    <property type="match status" value="1"/>
</dbReference>
<evidence type="ECO:0000256" key="2">
    <source>
        <dbReference type="ARBA" id="ARBA00022553"/>
    </source>
</evidence>
<evidence type="ECO:0000256" key="3">
    <source>
        <dbReference type="ARBA" id="ARBA00023012"/>
    </source>
</evidence>
<evidence type="ECO:0000259" key="10">
    <source>
        <dbReference type="PROSITE" id="PS50110"/>
    </source>
</evidence>
<keyword evidence="4" id="KW-0805">Transcription regulation</keyword>
<keyword evidence="5 9" id="KW-0238">DNA-binding</keyword>
<reference evidence="12" key="1">
    <citation type="journal article" date="2021" name="PeerJ">
        <title>Extensive microbial diversity within the chicken gut microbiome revealed by metagenomics and culture.</title>
        <authorList>
            <person name="Gilroy R."/>
            <person name="Ravi A."/>
            <person name="Getino M."/>
            <person name="Pursley I."/>
            <person name="Horton D.L."/>
            <person name="Alikhan N.F."/>
            <person name="Baker D."/>
            <person name="Gharbi K."/>
            <person name="Hall N."/>
            <person name="Watson M."/>
            <person name="Adriaenssens E.M."/>
            <person name="Foster-Nyarko E."/>
            <person name="Jarju S."/>
            <person name="Secka A."/>
            <person name="Antonio M."/>
            <person name="Oren A."/>
            <person name="Chaudhuri R.R."/>
            <person name="La Ragione R."/>
            <person name="Hildebrand F."/>
            <person name="Pallen M.J."/>
        </authorList>
    </citation>
    <scope>NUCLEOTIDE SEQUENCE</scope>
    <source>
        <strain evidence="12">ChiBcec21-2208</strain>
    </source>
</reference>
<dbReference type="Pfam" id="PF00486">
    <property type="entry name" value="Trans_reg_C"/>
    <property type="match status" value="1"/>
</dbReference>
<dbReference type="GO" id="GO:0005829">
    <property type="term" value="C:cytosol"/>
    <property type="evidence" value="ECO:0007669"/>
    <property type="project" value="TreeGrafter"/>
</dbReference>
<dbReference type="InterPro" id="IPR036388">
    <property type="entry name" value="WH-like_DNA-bd_sf"/>
</dbReference>
<evidence type="ECO:0000256" key="6">
    <source>
        <dbReference type="ARBA" id="ARBA00023163"/>
    </source>
</evidence>
<feature type="modified residue" description="4-aspartylphosphate" evidence="8">
    <location>
        <position position="52"/>
    </location>
</feature>
<organism evidence="12 13">
    <name type="scientific">Subdoligranulum variabile</name>
    <dbReference type="NCBI Taxonomy" id="214851"/>
    <lineage>
        <taxon>Bacteria</taxon>
        <taxon>Bacillati</taxon>
        <taxon>Bacillota</taxon>
        <taxon>Clostridia</taxon>
        <taxon>Eubacteriales</taxon>
        <taxon>Oscillospiraceae</taxon>
        <taxon>Subdoligranulum</taxon>
    </lineage>
</organism>
<keyword evidence="6" id="KW-0804">Transcription</keyword>
<evidence type="ECO:0000256" key="1">
    <source>
        <dbReference type="ARBA" id="ARBA00018672"/>
    </source>
</evidence>
<dbReference type="PROSITE" id="PS50110">
    <property type="entry name" value="RESPONSE_REGULATORY"/>
    <property type="match status" value="1"/>
</dbReference>
<accession>A0A921LP15</accession>
<dbReference type="Proteomes" id="UP000782880">
    <property type="component" value="Unassembled WGS sequence"/>
</dbReference>
<name>A0A921LP15_9FIRM</name>
<evidence type="ECO:0000256" key="4">
    <source>
        <dbReference type="ARBA" id="ARBA00023015"/>
    </source>
</evidence>
<evidence type="ECO:0000313" key="12">
    <source>
        <dbReference type="EMBL" id="HJG28360.1"/>
    </source>
</evidence>
<dbReference type="InterPro" id="IPR039420">
    <property type="entry name" value="WalR-like"/>
</dbReference>
<evidence type="ECO:0000256" key="7">
    <source>
        <dbReference type="ARBA" id="ARBA00024867"/>
    </source>
</evidence>
<protein>
    <recommendedName>
        <fullName evidence="1">Stage 0 sporulation protein A homolog</fullName>
    </recommendedName>
</protein>
<evidence type="ECO:0000256" key="9">
    <source>
        <dbReference type="PROSITE-ProRule" id="PRU01091"/>
    </source>
</evidence>
<dbReference type="GO" id="GO:0000976">
    <property type="term" value="F:transcription cis-regulatory region binding"/>
    <property type="evidence" value="ECO:0007669"/>
    <property type="project" value="TreeGrafter"/>
</dbReference>
<keyword evidence="3" id="KW-0902">Two-component regulatory system</keyword>
<evidence type="ECO:0000313" key="13">
    <source>
        <dbReference type="Proteomes" id="UP000782880"/>
    </source>
</evidence>
<feature type="domain" description="OmpR/PhoB-type" evidence="11">
    <location>
        <begin position="122"/>
        <end position="217"/>
    </location>
</feature>
<comment type="function">
    <text evidence="7">May play the central regulatory role in sporulation. It may be an element of the effector pathway responsible for the activation of sporulation genes in response to nutritional stress. Spo0A may act in concert with spo0H (a sigma factor) to control the expression of some genes that are critical to the sporulation process.</text>
</comment>
<dbReference type="PANTHER" id="PTHR48111:SF1">
    <property type="entry name" value="TWO-COMPONENT RESPONSE REGULATOR ORR33"/>
    <property type="match status" value="1"/>
</dbReference>
<evidence type="ECO:0000256" key="5">
    <source>
        <dbReference type="ARBA" id="ARBA00023125"/>
    </source>
</evidence>
<dbReference type="InterPro" id="IPR001789">
    <property type="entry name" value="Sig_transdc_resp-reg_receiver"/>
</dbReference>
<dbReference type="InterPro" id="IPR011006">
    <property type="entry name" value="CheY-like_superfamily"/>
</dbReference>
<comment type="caution">
    <text evidence="12">The sequence shown here is derived from an EMBL/GenBank/DDBJ whole genome shotgun (WGS) entry which is preliminary data.</text>
</comment>